<keyword evidence="1" id="KW-0812">Transmembrane</keyword>
<dbReference type="Gene3D" id="3.30.70.100">
    <property type="match status" value="1"/>
</dbReference>
<evidence type="ECO:0000256" key="1">
    <source>
        <dbReference type="SAM" id="Phobius"/>
    </source>
</evidence>
<proteinExistence type="predicted"/>
<dbReference type="AlphaFoldDB" id="A0AB39J6F6"/>
<reference evidence="2" key="1">
    <citation type="submission" date="2024-07" db="EMBL/GenBank/DDBJ databases">
        <authorList>
            <person name="Wang K."/>
            <person name="Liang S."/>
            <person name="Wang S."/>
        </authorList>
    </citation>
    <scope>NUCLEOTIDE SEQUENCE</scope>
    <source>
        <strain evidence="2">KW1</strain>
    </source>
</reference>
<keyword evidence="1" id="KW-1133">Transmembrane helix</keyword>
<sequence>MIYLSVQSKNVYKLPPNKETAETYHDMHSKRITSFGIIDINAKIFDINSDIPHITKGPLFVLLFFGAVTWIILYLIRGI</sequence>
<feature type="transmembrane region" description="Helical" evidence="1">
    <location>
        <begin position="59"/>
        <end position="76"/>
    </location>
</feature>
<accession>A0AB39J6F6</accession>
<organism evidence="2">
    <name type="scientific">Bacillus aerius</name>
    <dbReference type="NCBI Taxonomy" id="293388"/>
    <lineage>
        <taxon>Bacteria</taxon>
        <taxon>Bacillati</taxon>
        <taxon>Bacillota</taxon>
        <taxon>Bacilli</taxon>
        <taxon>Bacillales</taxon>
        <taxon>Bacillaceae</taxon>
        <taxon>Bacillus</taxon>
    </lineage>
</organism>
<dbReference type="EMBL" id="CP162911">
    <property type="protein sequence ID" value="XDL63041.1"/>
    <property type="molecule type" value="Genomic_DNA"/>
</dbReference>
<evidence type="ECO:0000313" key="2">
    <source>
        <dbReference type="EMBL" id="XDL63041.1"/>
    </source>
</evidence>
<dbReference type="Pfam" id="PF08803">
    <property type="entry name" value="ydhR"/>
    <property type="match status" value="1"/>
</dbReference>
<keyword evidence="1" id="KW-0472">Membrane</keyword>
<name>A0AB39J6F6_9BACI</name>
<protein>
    <submittedName>
        <fullName evidence="2">YdhR family protein</fullName>
    </submittedName>
</protein>
<gene>
    <name evidence="2" type="ORF">AB4922_08850</name>
</gene>
<dbReference type="InterPro" id="IPR014910">
    <property type="entry name" value="YdhR"/>
</dbReference>